<feature type="signal peptide" evidence="1">
    <location>
        <begin position="1"/>
        <end position="22"/>
    </location>
</feature>
<dbReference type="STRING" id="419481.SAMN05216233_101352"/>
<dbReference type="Gene3D" id="3.50.70.10">
    <property type="match status" value="1"/>
</dbReference>
<dbReference type="Pfam" id="PF16036">
    <property type="entry name" value="Chalcone_3"/>
    <property type="match status" value="1"/>
</dbReference>
<dbReference type="Proteomes" id="UP000198870">
    <property type="component" value="Unassembled WGS sequence"/>
</dbReference>
<dbReference type="InterPro" id="IPR016087">
    <property type="entry name" value="Chalcone_isomerase"/>
</dbReference>
<dbReference type="GO" id="GO:0016872">
    <property type="term" value="F:intramolecular lyase activity"/>
    <property type="evidence" value="ECO:0007669"/>
    <property type="project" value="InterPro"/>
</dbReference>
<organism evidence="3 4">
    <name type="scientific">Desulfoluna spongiiphila</name>
    <dbReference type="NCBI Taxonomy" id="419481"/>
    <lineage>
        <taxon>Bacteria</taxon>
        <taxon>Pseudomonadati</taxon>
        <taxon>Thermodesulfobacteriota</taxon>
        <taxon>Desulfobacteria</taxon>
        <taxon>Desulfobacterales</taxon>
        <taxon>Desulfolunaceae</taxon>
        <taxon>Desulfoluna</taxon>
    </lineage>
</organism>
<reference evidence="3 4" key="1">
    <citation type="submission" date="2016-10" db="EMBL/GenBank/DDBJ databases">
        <authorList>
            <person name="de Groot N.N."/>
        </authorList>
    </citation>
    <scope>NUCLEOTIDE SEQUENCE [LARGE SCALE GENOMIC DNA]</scope>
    <source>
        <strain evidence="3 4">AA1</strain>
    </source>
</reference>
<dbReference type="AlphaFoldDB" id="A0A1G5AP72"/>
<dbReference type="SUPFAM" id="SSF54626">
    <property type="entry name" value="Chalcone isomerase"/>
    <property type="match status" value="1"/>
</dbReference>
<feature type="chain" id="PRO_5011677532" evidence="1">
    <location>
        <begin position="23"/>
        <end position="191"/>
    </location>
</feature>
<evidence type="ECO:0000259" key="2">
    <source>
        <dbReference type="Pfam" id="PF16036"/>
    </source>
</evidence>
<evidence type="ECO:0000313" key="3">
    <source>
        <dbReference type="EMBL" id="SCX79688.1"/>
    </source>
</evidence>
<dbReference type="EMBL" id="FMUX01000001">
    <property type="protein sequence ID" value="SCX79688.1"/>
    <property type="molecule type" value="Genomic_DNA"/>
</dbReference>
<keyword evidence="1" id="KW-0732">Signal</keyword>
<name>A0A1G5AP72_9BACT</name>
<feature type="domain" description="Chalcone isomerase" evidence="2">
    <location>
        <begin position="26"/>
        <end position="189"/>
    </location>
</feature>
<dbReference type="InterPro" id="IPR036298">
    <property type="entry name" value="Chalcone_isomerase_sf"/>
</dbReference>
<dbReference type="InterPro" id="IPR016088">
    <property type="entry name" value="Chalcone_isomerase_3-sand"/>
</dbReference>
<sequence length="191" mass="21261">MSPMKHTILIVACCIMALPVHGLEPAASIDGVRFALVYPNDQTPLRLRGVATLRYLRFIKAYAGALYMPKAIPSDDVLRDVPKRLVLEYFQSIDAEDFADATRAMVERNTDADTFSRIAPELYRLCRAFRSVAPTDRYALTYTPESGLSLTLNGILLGTFQGPDFARAMFAVWLGDAPIDKAFRKRLLGAK</sequence>
<evidence type="ECO:0000256" key="1">
    <source>
        <dbReference type="SAM" id="SignalP"/>
    </source>
</evidence>
<keyword evidence="4" id="KW-1185">Reference proteome</keyword>
<gene>
    <name evidence="3" type="ORF">SAMN05216233_101352</name>
</gene>
<protein>
    <submittedName>
        <fullName evidence="3">Chalcone isomerase-like</fullName>
    </submittedName>
</protein>
<evidence type="ECO:0000313" key="4">
    <source>
        <dbReference type="Proteomes" id="UP000198870"/>
    </source>
</evidence>
<keyword evidence="3" id="KW-0413">Isomerase</keyword>
<accession>A0A1G5AP72</accession>
<proteinExistence type="predicted"/>